<feature type="non-terminal residue" evidence="1">
    <location>
        <position position="71"/>
    </location>
</feature>
<reference evidence="1 2" key="1">
    <citation type="journal article" date="2016" name="Mol. Biol. Evol.">
        <title>Comparative Genomics of Early-Diverging Mushroom-Forming Fungi Provides Insights into the Origins of Lignocellulose Decay Capabilities.</title>
        <authorList>
            <person name="Nagy L.G."/>
            <person name="Riley R."/>
            <person name="Tritt A."/>
            <person name="Adam C."/>
            <person name="Daum C."/>
            <person name="Floudas D."/>
            <person name="Sun H."/>
            <person name="Yadav J.S."/>
            <person name="Pangilinan J."/>
            <person name="Larsson K.H."/>
            <person name="Matsuura K."/>
            <person name="Barry K."/>
            <person name="Labutti K."/>
            <person name="Kuo R."/>
            <person name="Ohm R.A."/>
            <person name="Bhattacharya S.S."/>
            <person name="Shirouzu T."/>
            <person name="Yoshinaga Y."/>
            <person name="Martin F.M."/>
            <person name="Grigoriev I.V."/>
            <person name="Hibbett D.S."/>
        </authorList>
    </citation>
    <scope>NUCLEOTIDE SEQUENCE [LARGE SCALE GENOMIC DNA]</scope>
    <source>
        <strain evidence="1 2">TUFC12733</strain>
    </source>
</reference>
<dbReference type="AlphaFoldDB" id="A0A167N7P8"/>
<dbReference type="OrthoDB" id="10266508at2759"/>
<evidence type="ECO:0000313" key="2">
    <source>
        <dbReference type="Proteomes" id="UP000076738"/>
    </source>
</evidence>
<dbReference type="STRING" id="1330018.A0A167N7P8"/>
<organism evidence="1 2">
    <name type="scientific">Calocera viscosa (strain TUFC12733)</name>
    <dbReference type="NCBI Taxonomy" id="1330018"/>
    <lineage>
        <taxon>Eukaryota</taxon>
        <taxon>Fungi</taxon>
        <taxon>Dikarya</taxon>
        <taxon>Basidiomycota</taxon>
        <taxon>Agaricomycotina</taxon>
        <taxon>Dacrymycetes</taxon>
        <taxon>Dacrymycetales</taxon>
        <taxon>Dacrymycetaceae</taxon>
        <taxon>Calocera</taxon>
    </lineage>
</organism>
<sequence>GPLSAAAFESGMDAVDELKLLKAQVQEIARVCKGVAEGDLVTMIAIDVQGPVMSELKDSVNEMVGTLGKFA</sequence>
<name>A0A167N7P8_CALVF</name>
<dbReference type="Proteomes" id="UP000076738">
    <property type="component" value="Unassembled WGS sequence"/>
</dbReference>
<dbReference type="EMBL" id="KV417280">
    <property type="protein sequence ID" value="KZO97432.1"/>
    <property type="molecule type" value="Genomic_DNA"/>
</dbReference>
<evidence type="ECO:0000313" key="1">
    <source>
        <dbReference type="EMBL" id="KZO97432.1"/>
    </source>
</evidence>
<protein>
    <recommendedName>
        <fullName evidence="3">HAMP domain-containing protein</fullName>
    </recommendedName>
</protein>
<keyword evidence="2" id="KW-1185">Reference proteome</keyword>
<evidence type="ECO:0008006" key="3">
    <source>
        <dbReference type="Google" id="ProtNLM"/>
    </source>
</evidence>
<feature type="non-terminal residue" evidence="1">
    <location>
        <position position="1"/>
    </location>
</feature>
<proteinExistence type="predicted"/>
<accession>A0A167N7P8</accession>
<gene>
    <name evidence="1" type="ORF">CALVIDRAFT_459250</name>
</gene>